<dbReference type="Gene3D" id="2.130.10.10">
    <property type="entry name" value="YVTN repeat-like/Quinoprotein amine dehydrogenase"/>
    <property type="match status" value="1"/>
</dbReference>
<reference evidence="1" key="1">
    <citation type="submission" date="2015-04" db="UniProtKB">
        <authorList>
            <consortium name="EnsemblPlants"/>
        </authorList>
    </citation>
    <scope>IDENTIFICATION</scope>
    <source>
        <strain evidence="1">SL10</strain>
    </source>
</reference>
<reference evidence="1" key="2">
    <citation type="submission" date="2018-04" db="EMBL/GenBank/DDBJ databases">
        <title>OnivRS2 (Oryza nivara Reference Sequence Version 2).</title>
        <authorList>
            <person name="Zhang J."/>
            <person name="Kudrna D."/>
            <person name="Lee S."/>
            <person name="Talag J."/>
            <person name="Rajasekar S."/>
            <person name="Welchert J."/>
            <person name="Hsing Y.-I."/>
            <person name="Wing R.A."/>
        </authorList>
    </citation>
    <scope>NUCLEOTIDE SEQUENCE [LARGE SCALE GENOMIC DNA]</scope>
    <source>
        <strain evidence="1">SL10</strain>
    </source>
</reference>
<dbReference type="AlphaFoldDB" id="A0A0E0J8B6"/>
<organism evidence="1">
    <name type="scientific">Oryza nivara</name>
    <name type="common">Indian wild rice</name>
    <name type="synonym">Oryza sativa f. spontanea</name>
    <dbReference type="NCBI Taxonomy" id="4536"/>
    <lineage>
        <taxon>Eukaryota</taxon>
        <taxon>Viridiplantae</taxon>
        <taxon>Streptophyta</taxon>
        <taxon>Embryophyta</taxon>
        <taxon>Tracheophyta</taxon>
        <taxon>Spermatophyta</taxon>
        <taxon>Magnoliopsida</taxon>
        <taxon>Liliopsida</taxon>
        <taxon>Poales</taxon>
        <taxon>Poaceae</taxon>
        <taxon>BOP clade</taxon>
        <taxon>Oryzoideae</taxon>
        <taxon>Oryzeae</taxon>
        <taxon>Oryzinae</taxon>
        <taxon>Oryza</taxon>
    </lineage>
</organism>
<sequence length="444" mass="49770">MAFFTNGAWLEAQGILGVVDDLNTLHLIKENGEALTRRTSNQLKLSYPIVNIVVHDGSSSERPGFYIFTSDGMVHKFDYMQDHEANLQKVAILIQDAVSAKTPQLPHSVSCVDYHQDHSLVVLIGNPNAFLSSNGSSGACFLYVLHFNGNLEFSLSFPSLQLEGTFFPPKDQATFASSAKVRISPQSKHIATLDLNGSVNIFVLANDKRSASLHPPRNGTQLSDVKDISWWTDNILMVVKEKGSINMYSISGNRVVSEDGHVLSTPQLEKARAVEGYTFILQSSRYEGNNTFEEVDIPEKYSILIRGNRYKEALDFACKHNLDKDEVLKAQWLSSDGDVHDIDTYLANIKDQVFVLSECLNKVGPTEIALKALLSFGLRITDRFKFSKLDNSIDTSAWDSRIIRLRLLRYNDLLETFLGINMGRYVMTIIMIFFTHIDAIRSTS</sequence>
<dbReference type="InterPro" id="IPR015943">
    <property type="entry name" value="WD40/YVTN_repeat-like_dom_sf"/>
</dbReference>
<dbReference type="EnsemblPlants" id="ONIVA12G06580.1">
    <property type="protein sequence ID" value="ONIVA12G06580.1"/>
    <property type="gene ID" value="ONIVA12G06580"/>
</dbReference>
<keyword evidence="2" id="KW-1185">Reference proteome</keyword>
<accession>A0A0E0J8B6</accession>
<name>A0A0E0J8B6_ORYNI</name>
<dbReference type="Proteomes" id="UP000006591">
    <property type="component" value="Chromosome 12"/>
</dbReference>
<proteinExistence type="predicted"/>
<protein>
    <submittedName>
        <fullName evidence="1">Uncharacterized protein</fullName>
    </submittedName>
</protein>
<evidence type="ECO:0000313" key="2">
    <source>
        <dbReference type="Proteomes" id="UP000006591"/>
    </source>
</evidence>
<dbReference type="GO" id="GO:0006890">
    <property type="term" value="P:retrograde vesicle-mediated transport, Golgi to endoplasmic reticulum"/>
    <property type="evidence" value="ECO:0007669"/>
    <property type="project" value="TreeGrafter"/>
</dbReference>
<dbReference type="Gramene" id="ONIVA12G06580.1">
    <property type="protein sequence ID" value="ONIVA12G06580.1"/>
    <property type="gene ID" value="ONIVA12G06580"/>
</dbReference>
<dbReference type="SUPFAM" id="SSF50978">
    <property type="entry name" value="WD40 repeat-like"/>
    <property type="match status" value="1"/>
</dbReference>
<dbReference type="GO" id="GO:0070939">
    <property type="term" value="C:Dsl1/NZR complex"/>
    <property type="evidence" value="ECO:0007669"/>
    <property type="project" value="TreeGrafter"/>
</dbReference>
<evidence type="ECO:0000313" key="1">
    <source>
        <dbReference type="EnsemblPlants" id="ONIVA12G06580.1"/>
    </source>
</evidence>
<dbReference type="PANTHER" id="PTHR15922">
    <property type="entry name" value="NEUROBLASTOMA-AMPLIFIED SEQUENCE"/>
    <property type="match status" value="1"/>
</dbReference>
<dbReference type="PANTHER" id="PTHR15922:SF2">
    <property type="entry name" value="NBAS SUBUNIT OF NRZ TETHERING COMPLEX"/>
    <property type="match status" value="1"/>
</dbReference>
<dbReference type="GO" id="GO:0000149">
    <property type="term" value="F:SNARE binding"/>
    <property type="evidence" value="ECO:0007669"/>
    <property type="project" value="TreeGrafter"/>
</dbReference>
<dbReference type="InterPro" id="IPR036322">
    <property type="entry name" value="WD40_repeat_dom_sf"/>
</dbReference>